<dbReference type="Pfam" id="PF04082">
    <property type="entry name" value="Fungal_trans"/>
    <property type="match status" value="1"/>
</dbReference>
<dbReference type="GO" id="GO:0008270">
    <property type="term" value="F:zinc ion binding"/>
    <property type="evidence" value="ECO:0007669"/>
    <property type="project" value="InterPro"/>
</dbReference>
<feature type="compositionally biased region" description="Low complexity" evidence="7">
    <location>
        <begin position="618"/>
        <end position="630"/>
    </location>
</feature>
<evidence type="ECO:0000313" key="9">
    <source>
        <dbReference type="EMBL" id="KAJ5225193.1"/>
    </source>
</evidence>
<name>A0A9W9NSM8_9EURO</name>
<dbReference type="PANTHER" id="PTHR31001:SF45">
    <property type="entry name" value="ZN(II)2CYS6 TRANSCRIPTION FACTOR (EUROFUNG)"/>
    <property type="match status" value="1"/>
</dbReference>
<proteinExistence type="predicted"/>
<evidence type="ECO:0000256" key="6">
    <source>
        <dbReference type="ARBA" id="ARBA00023242"/>
    </source>
</evidence>
<dbReference type="InterPro" id="IPR007219">
    <property type="entry name" value="XnlR_reg_dom"/>
</dbReference>
<evidence type="ECO:0000256" key="3">
    <source>
        <dbReference type="ARBA" id="ARBA00023015"/>
    </source>
</evidence>
<evidence type="ECO:0000313" key="10">
    <source>
        <dbReference type="Proteomes" id="UP001150941"/>
    </source>
</evidence>
<evidence type="ECO:0000259" key="8">
    <source>
        <dbReference type="PROSITE" id="PS50048"/>
    </source>
</evidence>
<evidence type="ECO:0000256" key="5">
    <source>
        <dbReference type="ARBA" id="ARBA00023163"/>
    </source>
</evidence>
<dbReference type="InterPro" id="IPR001138">
    <property type="entry name" value="Zn2Cys6_DnaBD"/>
</dbReference>
<dbReference type="RefSeq" id="XP_058328604.1">
    <property type="nucleotide sequence ID" value="XM_058475714.1"/>
</dbReference>
<dbReference type="InterPro" id="IPR050613">
    <property type="entry name" value="Sec_Metabolite_Reg"/>
</dbReference>
<keyword evidence="2" id="KW-0479">Metal-binding</keyword>
<dbReference type="EMBL" id="JAPQKS010000005">
    <property type="protein sequence ID" value="KAJ5225193.1"/>
    <property type="molecule type" value="Genomic_DNA"/>
</dbReference>
<dbReference type="PANTHER" id="PTHR31001">
    <property type="entry name" value="UNCHARACTERIZED TRANSCRIPTIONAL REGULATORY PROTEIN"/>
    <property type="match status" value="1"/>
</dbReference>
<dbReference type="GO" id="GO:0003677">
    <property type="term" value="F:DNA binding"/>
    <property type="evidence" value="ECO:0007669"/>
    <property type="project" value="UniProtKB-KW"/>
</dbReference>
<comment type="subcellular location">
    <subcellularLocation>
        <location evidence="1">Nucleus</location>
    </subcellularLocation>
</comment>
<feature type="region of interest" description="Disordered" evidence="7">
    <location>
        <begin position="83"/>
        <end position="133"/>
    </location>
</feature>
<keyword evidence="10" id="KW-1185">Reference proteome</keyword>
<protein>
    <recommendedName>
        <fullName evidence="8">Zn(2)-C6 fungal-type domain-containing protein</fullName>
    </recommendedName>
</protein>
<dbReference type="GO" id="GO:0000981">
    <property type="term" value="F:DNA-binding transcription factor activity, RNA polymerase II-specific"/>
    <property type="evidence" value="ECO:0007669"/>
    <property type="project" value="InterPro"/>
</dbReference>
<organism evidence="9 10">
    <name type="scientific">Penicillium chermesinum</name>
    <dbReference type="NCBI Taxonomy" id="63820"/>
    <lineage>
        <taxon>Eukaryota</taxon>
        <taxon>Fungi</taxon>
        <taxon>Dikarya</taxon>
        <taxon>Ascomycota</taxon>
        <taxon>Pezizomycotina</taxon>
        <taxon>Eurotiomycetes</taxon>
        <taxon>Eurotiomycetidae</taxon>
        <taxon>Eurotiales</taxon>
        <taxon>Aspergillaceae</taxon>
        <taxon>Penicillium</taxon>
    </lineage>
</organism>
<dbReference type="SUPFAM" id="SSF57701">
    <property type="entry name" value="Zn2/Cys6 DNA-binding domain"/>
    <property type="match status" value="1"/>
</dbReference>
<keyword evidence="6" id="KW-0539">Nucleus</keyword>
<feature type="domain" description="Zn(2)-C6 fungal-type" evidence="8">
    <location>
        <begin position="25"/>
        <end position="53"/>
    </location>
</feature>
<keyword evidence="4" id="KW-0238">DNA-binding</keyword>
<dbReference type="CDD" id="cd00067">
    <property type="entry name" value="GAL4"/>
    <property type="match status" value="1"/>
</dbReference>
<feature type="region of interest" description="Disordered" evidence="7">
    <location>
        <begin position="615"/>
        <end position="637"/>
    </location>
</feature>
<dbReference type="Proteomes" id="UP001150941">
    <property type="component" value="Unassembled WGS sequence"/>
</dbReference>
<evidence type="ECO:0000256" key="4">
    <source>
        <dbReference type="ARBA" id="ARBA00023125"/>
    </source>
</evidence>
<feature type="compositionally biased region" description="Low complexity" evidence="7">
    <location>
        <begin position="114"/>
        <end position="125"/>
    </location>
</feature>
<gene>
    <name evidence="9" type="ORF">N7468_006418</name>
</gene>
<reference evidence="9" key="2">
    <citation type="journal article" date="2023" name="IMA Fungus">
        <title>Comparative genomic study of the Penicillium genus elucidates a diverse pangenome and 15 lateral gene transfer events.</title>
        <authorList>
            <person name="Petersen C."/>
            <person name="Sorensen T."/>
            <person name="Nielsen M.R."/>
            <person name="Sondergaard T.E."/>
            <person name="Sorensen J.L."/>
            <person name="Fitzpatrick D.A."/>
            <person name="Frisvad J.C."/>
            <person name="Nielsen K.L."/>
        </authorList>
    </citation>
    <scope>NUCLEOTIDE SEQUENCE</scope>
    <source>
        <strain evidence="9">IBT 19713</strain>
    </source>
</reference>
<dbReference type="GO" id="GO:0005634">
    <property type="term" value="C:nucleus"/>
    <property type="evidence" value="ECO:0007669"/>
    <property type="project" value="UniProtKB-SubCell"/>
</dbReference>
<dbReference type="InterPro" id="IPR036864">
    <property type="entry name" value="Zn2-C6_fun-type_DNA-bd_sf"/>
</dbReference>
<dbReference type="Pfam" id="PF00172">
    <property type="entry name" value="Zn_clus"/>
    <property type="match status" value="1"/>
</dbReference>
<evidence type="ECO:0000256" key="2">
    <source>
        <dbReference type="ARBA" id="ARBA00022723"/>
    </source>
</evidence>
<sequence length="697" mass="78309">MSDTKSSGAGPQHPPSQPKMQRILACVNCQQRKVKCNRQFPCANCLRLKTQCVPATQTRPRKRRFPERELLGRLRQYEDLLRQNNVPFDPLHKEQGPTANGEDDESDDEQLADAAPSASTPSTSPKDIWRAMSGGFPTPNPGYALTESAPESAVKVSWDQSFQSDDHIILTSRKELVDISTLHPEPVHIFRLWQIYLENVNPLLMVTHHPSLQSKIIEAASNTSNLNAHLEALMFSIYSMAVGSLPAAECEALFALSRDDLLTRYQFGCQQALLNCRFLRTDNRDCLTAYLLFLVSLHARMHPRSLGSMLAIAVSIAQRMGIHNESDLARCTPFEAEMRRRLWWALVCFDARIGELSESKTSILNPTWDCRVPLNVNESSLWPEMKVPPSPRGDATETMFIVTRSEHAEYVRNAPFHCEFSNPAMKLLTKSYGEMNTFENKIHHQYLQFCDEGNSLHCMAVWMSHVQLSKSHLLESYAKNMDAAKHLTGSQIESGIQHAFRMLECDTKMLTSSLTKGYTWIISFYFPFPAYAHIVQELVARPAGKHAERAWEIMNSNYEARFASEDTPVDGLFGVFSGVVLKAWEVLEKVASDAGEQKAPPKIVRSINRRIHKSTQRAANAPAVPNNGVATDLSTTPQSMPVDGSEYMFYGMGEPSNIPWVDPRMLANMGPGQPSGPDMSHLNWASMVWGLRNGRGW</sequence>
<dbReference type="AlphaFoldDB" id="A0A9W9NSM8"/>
<keyword evidence="3" id="KW-0805">Transcription regulation</keyword>
<dbReference type="CDD" id="cd12148">
    <property type="entry name" value="fungal_TF_MHR"/>
    <property type="match status" value="1"/>
</dbReference>
<dbReference type="OrthoDB" id="2269373at2759"/>
<dbReference type="Gene3D" id="4.10.240.10">
    <property type="entry name" value="Zn(2)-C6 fungal-type DNA-binding domain"/>
    <property type="match status" value="1"/>
</dbReference>
<dbReference type="PROSITE" id="PS50048">
    <property type="entry name" value="ZN2_CY6_FUNGAL_2"/>
    <property type="match status" value="1"/>
</dbReference>
<evidence type="ECO:0000256" key="1">
    <source>
        <dbReference type="ARBA" id="ARBA00004123"/>
    </source>
</evidence>
<dbReference type="GeneID" id="83203017"/>
<reference evidence="9" key="1">
    <citation type="submission" date="2022-11" db="EMBL/GenBank/DDBJ databases">
        <authorList>
            <person name="Petersen C."/>
        </authorList>
    </citation>
    <scope>NUCLEOTIDE SEQUENCE</scope>
    <source>
        <strain evidence="9">IBT 19713</strain>
    </source>
</reference>
<feature type="compositionally biased region" description="Acidic residues" evidence="7">
    <location>
        <begin position="101"/>
        <end position="111"/>
    </location>
</feature>
<dbReference type="SMART" id="SM00906">
    <property type="entry name" value="Fungal_trans"/>
    <property type="match status" value="1"/>
</dbReference>
<comment type="caution">
    <text evidence="9">The sequence shown here is derived from an EMBL/GenBank/DDBJ whole genome shotgun (WGS) entry which is preliminary data.</text>
</comment>
<dbReference type="SMART" id="SM00066">
    <property type="entry name" value="GAL4"/>
    <property type="match status" value="1"/>
</dbReference>
<accession>A0A9W9NSM8</accession>
<dbReference type="GO" id="GO:0006351">
    <property type="term" value="P:DNA-templated transcription"/>
    <property type="evidence" value="ECO:0007669"/>
    <property type="project" value="InterPro"/>
</dbReference>
<evidence type="ECO:0000256" key="7">
    <source>
        <dbReference type="SAM" id="MobiDB-lite"/>
    </source>
</evidence>
<keyword evidence="5" id="KW-0804">Transcription</keyword>